<evidence type="ECO:0000259" key="8">
    <source>
        <dbReference type="Pfam" id="PF00557"/>
    </source>
</evidence>
<organism evidence="9 10">
    <name type="scientific">Buchnera aphidicola subsp. Tuberolachnus salignus</name>
    <dbReference type="NCBI Taxonomy" id="98804"/>
    <lineage>
        <taxon>Bacteria</taxon>
        <taxon>Pseudomonadati</taxon>
        <taxon>Pseudomonadota</taxon>
        <taxon>Gammaproteobacteria</taxon>
        <taxon>Enterobacterales</taxon>
        <taxon>Erwiniaceae</taxon>
        <taxon>Buchnera</taxon>
    </lineage>
</organism>
<comment type="catalytic activity">
    <reaction evidence="6 7">
        <text>Release of N-terminal amino acids, preferentially methionine, from peptides and arylamides.</text>
        <dbReference type="EC" id="3.4.11.18"/>
    </reaction>
</comment>
<dbReference type="InterPro" id="IPR002467">
    <property type="entry name" value="Pept_M24A_MAP1"/>
</dbReference>
<evidence type="ECO:0000313" key="10">
    <source>
        <dbReference type="Proteomes" id="UP000243633"/>
    </source>
</evidence>
<feature type="binding site" evidence="6">
    <location>
        <position position="108"/>
    </location>
    <ligand>
        <name>a divalent metal cation</name>
        <dbReference type="ChEBI" id="CHEBI:60240"/>
        <label>2</label>
        <note>catalytic</note>
    </ligand>
</feature>
<feature type="binding site" evidence="6">
    <location>
        <position position="171"/>
    </location>
    <ligand>
        <name>a divalent metal cation</name>
        <dbReference type="ChEBI" id="CHEBI:60240"/>
        <label>2</label>
        <note>catalytic</note>
    </ligand>
</feature>
<evidence type="ECO:0000256" key="6">
    <source>
        <dbReference type="HAMAP-Rule" id="MF_01974"/>
    </source>
</evidence>
<dbReference type="EC" id="3.4.11.18" evidence="6 7"/>
<proteinExistence type="inferred from homology"/>
<dbReference type="GO" id="GO:0004239">
    <property type="term" value="F:initiator methionyl aminopeptidase activity"/>
    <property type="evidence" value="ECO:0007669"/>
    <property type="project" value="UniProtKB-UniRule"/>
</dbReference>
<feature type="binding site" evidence="6">
    <location>
        <position position="97"/>
    </location>
    <ligand>
        <name>a divalent metal cation</name>
        <dbReference type="ChEBI" id="CHEBI:60240"/>
        <label>1</label>
    </ligand>
</feature>
<keyword evidence="3 6" id="KW-0645">Protease</keyword>
<protein>
    <recommendedName>
        <fullName evidence="6 7">Methionine aminopeptidase</fullName>
        <shortName evidence="6">MAP</shortName>
        <shortName evidence="6">MetAP</shortName>
        <ecNumber evidence="6 7">3.4.11.18</ecNumber>
    </recommendedName>
    <alternativeName>
        <fullName evidence="6">Peptidase M</fullName>
    </alternativeName>
</protein>
<gene>
    <name evidence="6 9" type="primary">map</name>
    <name evidence="9" type="ORF">BTSPAZIEG_0152</name>
</gene>
<dbReference type="Proteomes" id="UP000243633">
    <property type="component" value="Chromosome 1"/>
</dbReference>
<keyword evidence="5 6" id="KW-0378">Hydrolase</keyword>
<accession>A0A160SYP2</accession>
<feature type="binding site" evidence="6">
    <location>
        <position position="108"/>
    </location>
    <ligand>
        <name>a divalent metal cation</name>
        <dbReference type="ChEBI" id="CHEBI:60240"/>
        <label>1</label>
    </ligand>
</feature>
<feature type="binding site" evidence="6">
    <location>
        <position position="79"/>
    </location>
    <ligand>
        <name>substrate</name>
    </ligand>
</feature>
<keyword evidence="4 6" id="KW-0479">Metal-binding</keyword>
<feature type="binding site" evidence="6">
    <location>
        <position position="235"/>
    </location>
    <ligand>
        <name>a divalent metal cation</name>
        <dbReference type="ChEBI" id="CHEBI:60240"/>
        <label>2</label>
        <note>catalytic</note>
    </ligand>
</feature>
<feature type="domain" description="Peptidase M24" evidence="8">
    <location>
        <begin position="12"/>
        <end position="242"/>
    </location>
</feature>
<comment type="cofactor">
    <cofactor evidence="6">
        <name>Co(2+)</name>
        <dbReference type="ChEBI" id="CHEBI:48828"/>
    </cofactor>
    <cofactor evidence="6">
        <name>Zn(2+)</name>
        <dbReference type="ChEBI" id="CHEBI:29105"/>
    </cofactor>
    <cofactor evidence="6">
        <name>Mn(2+)</name>
        <dbReference type="ChEBI" id="CHEBI:29035"/>
    </cofactor>
    <cofactor evidence="6">
        <name>Fe(2+)</name>
        <dbReference type="ChEBI" id="CHEBI:29033"/>
    </cofactor>
    <text evidence="6">Binds 2 divalent metal cations per subunit. Has a high-affinity and a low affinity metal-binding site. The true nature of the physiological cofactor is under debate. The enzyme is active with cobalt, zinc, manganese or divalent iron ions. Most likely, methionine aminopeptidases function as mononuclear Fe(2+)-metalloproteases under physiological conditions, and the catalytically relevant metal-binding site has been assigned to the histidine-containing high-affinity site.</text>
</comment>
<feature type="binding site" evidence="6">
    <location>
        <position position="235"/>
    </location>
    <ligand>
        <name>a divalent metal cation</name>
        <dbReference type="ChEBI" id="CHEBI:60240"/>
        <label>1</label>
    </ligand>
</feature>
<dbReference type="AlphaFoldDB" id="A0A160SYP2"/>
<evidence type="ECO:0000256" key="5">
    <source>
        <dbReference type="ARBA" id="ARBA00022801"/>
    </source>
</evidence>
<comment type="function">
    <text evidence="1 6">Removes the N-terminal methionine from nascent proteins. The N-terminal methionine is often cleaved when the second residue in the primary sequence is small and uncharged (Met-Ala-, Cys, Gly, Pro, Ser, Thr, or Val). Requires deformylation of the N(alpha)-formylated initiator methionine before it can be hydrolyzed.</text>
</comment>
<evidence type="ECO:0000256" key="4">
    <source>
        <dbReference type="ARBA" id="ARBA00022723"/>
    </source>
</evidence>
<dbReference type="STRING" id="98804.BTSPAZIEG_0152"/>
<comment type="similarity">
    <text evidence="6">Belongs to the peptidase M24A family. Methionine aminopeptidase type 1 subfamily.</text>
</comment>
<dbReference type="InterPro" id="IPR000994">
    <property type="entry name" value="Pept_M24"/>
</dbReference>
<keyword evidence="10" id="KW-1185">Reference proteome</keyword>
<sequence>MKMLIKNKKEIEKMKISGKITSDTLQMISKYISPDISTYDIDQICLQYITKKKHAIPACLGYQGFPNSVCISINDVICHGIPNKKIFLKNGDIVNIDIAVIKNGYYSDASRMYFVGNVSKENQLLCNVTQQSLYKAISIVKPGILLKNIGKTIQKYVKLYNFSIVKEYCGHGIGKNFHELPQVLHYKNIENNFFLQEGMTFTIEPMINAGTHNTKLMKDGWTVKTQDGKNSAQYEHTLAVTKNGCEILTWQKDEKISPIIIHS</sequence>
<dbReference type="PRINTS" id="PR00599">
    <property type="entry name" value="MAPEPTIDASE"/>
</dbReference>
<dbReference type="GO" id="GO:0005829">
    <property type="term" value="C:cytosol"/>
    <property type="evidence" value="ECO:0007669"/>
    <property type="project" value="TreeGrafter"/>
</dbReference>
<keyword evidence="2 6" id="KW-0031">Aminopeptidase</keyword>
<dbReference type="NCBIfam" id="TIGR00500">
    <property type="entry name" value="met_pdase_I"/>
    <property type="match status" value="1"/>
</dbReference>
<evidence type="ECO:0000256" key="1">
    <source>
        <dbReference type="ARBA" id="ARBA00002521"/>
    </source>
</evidence>
<comment type="subunit">
    <text evidence="6">Monomer.</text>
</comment>
<dbReference type="PATRIC" id="fig|98804.3.peg.146"/>
<dbReference type="InterPro" id="IPR036005">
    <property type="entry name" value="Creatinase/aminopeptidase-like"/>
</dbReference>
<dbReference type="CDD" id="cd01086">
    <property type="entry name" value="MetAP1"/>
    <property type="match status" value="1"/>
</dbReference>
<dbReference type="HAMAP" id="MF_01974">
    <property type="entry name" value="MetAP_1"/>
    <property type="match status" value="1"/>
</dbReference>
<evidence type="ECO:0000313" key="9">
    <source>
        <dbReference type="EMBL" id="CUR53131.1"/>
    </source>
</evidence>
<evidence type="ECO:0000256" key="3">
    <source>
        <dbReference type="ARBA" id="ARBA00022670"/>
    </source>
</evidence>
<dbReference type="GO" id="GO:0006508">
    <property type="term" value="P:proteolysis"/>
    <property type="evidence" value="ECO:0007669"/>
    <property type="project" value="UniProtKB-KW"/>
</dbReference>
<reference evidence="10" key="1">
    <citation type="submission" date="2015-10" db="EMBL/GenBank/DDBJ databases">
        <authorList>
            <person name="Manzano-Marin A."/>
            <person name="Manzano-Marin A."/>
        </authorList>
    </citation>
    <scope>NUCLEOTIDE SEQUENCE [LARGE SCALE GENOMIC DNA]</scope>
    <source>
        <strain evidence="10">BTs</strain>
    </source>
</reference>
<dbReference type="SUPFAM" id="SSF55920">
    <property type="entry name" value="Creatinase/aminopeptidase"/>
    <property type="match status" value="1"/>
</dbReference>
<dbReference type="GO" id="GO:0046872">
    <property type="term" value="F:metal ion binding"/>
    <property type="evidence" value="ECO:0007669"/>
    <property type="project" value="UniProtKB-UniRule"/>
</dbReference>
<feature type="binding site" evidence="6">
    <location>
        <position position="178"/>
    </location>
    <ligand>
        <name>substrate</name>
    </ligand>
</feature>
<feature type="binding site" evidence="6">
    <location>
        <position position="204"/>
    </location>
    <ligand>
        <name>a divalent metal cation</name>
        <dbReference type="ChEBI" id="CHEBI:60240"/>
        <label>2</label>
        <note>catalytic</note>
    </ligand>
</feature>
<name>A0A160SYP2_BUCTT</name>
<evidence type="ECO:0000256" key="7">
    <source>
        <dbReference type="RuleBase" id="RU003653"/>
    </source>
</evidence>
<dbReference type="GO" id="GO:0070006">
    <property type="term" value="F:metalloaminopeptidase activity"/>
    <property type="evidence" value="ECO:0007669"/>
    <property type="project" value="UniProtKB-UniRule"/>
</dbReference>
<dbReference type="RefSeq" id="WP_075472508.1">
    <property type="nucleotide sequence ID" value="NZ_CP135003.1"/>
</dbReference>
<dbReference type="OrthoDB" id="9802055at2"/>
<dbReference type="Gene3D" id="3.90.230.10">
    <property type="entry name" value="Creatinase/methionine aminopeptidase superfamily"/>
    <property type="match status" value="1"/>
</dbReference>
<dbReference type="EMBL" id="LN890285">
    <property type="protein sequence ID" value="CUR53131.1"/>
    <property type="molecule type" value="Genomic_DNA"/>
</dbReference>
<dbReference type="Pfam" id="PF00557">
    <property type="entry name" value="Peptidase_M24"/>
    <property type="match status" value="1"/>
</dbReference>
<dbReference type="PANTHER" id="PTHR43330:SF27">
    <property type="entry name" value="METHIONINE AMINOPEPTIDASE"/>
    <property type="match status" value="1"/>
</dbReference>
<evidence type="ECO:0000256" key="2">
    <source>
        <dbReference type="ARBA" id="ARBA00022438"/>
    </source>
</evidence>
<dbReference type="InterPro" id="IPR001714">
    <property type="entry name" value="Pept_M24_MAP"/>
</dbReference>
<dbReference type="PROSITE" id="PS00680">
    <property type="entry name" value="MAP_1"/>
    <property type="match status" value="1"/>
</dbReference>
<dbReference type="PANTHER" id="PTHR43330">
    <property type="entry name" value="METHIONINE AMINOPEPTIDASE"/>
    <property type="match status" value="1"/>
</dbReference>